<dbReference type="GO" id="GO:0016758">
    <property type="term" value="F:hexosyltransferase activity"/>
    <property type="evidence" value="ECO:0007669"/>
    <property type="project" value="InterPro"/>
</dbReference>
<dbReference type="Gene3D" id="3.40.50.11190">
    <property type="match status" value="1"/>
</dbReference>
<evidence type="ECO:0000313" key="3">
    <source>
        <dbReference type="Proteomes" id="UP000295438"/>
    </source>
</evidence>
<reference evidence="2 3" key="1">
    <citation type="submission" date="2019-03" db="EMBL/GenBank/DDBJ databases">
        <title>Algoriphagus aquimaris sp. nov., isolated form marine sediment in Pohang, Korea.</title>
        <authorList>
            <person name="Kim J."/>
            <person name="Yoon S.-H."/>
            <person name="Lee S.-S."/>
        </authorList>
    </citation>
    <scope>NUCLEOTIDE SEQUENCE [LARGE SCALE GENOMIC DNA]</scope>
    <source>
        <strain evidence="2 3">F21</strain>
    </source>
</reference>
<gene>
    <name evidence="2" type="ORF">E1898_05465</name>
</gene>
<dbReference type="Pfam" id="PF04101">
    <property type="entry name" value="Glyco_tran_28_C"/>
    <property type="match status" value="1"/>
</dbReference>
<evidence type="ECO:0000313" key="2">
    <source>
        <dbReference type="EMBL" id="TDK47313.1"/>
    </source>
</evidence>
<proteinExistence type="predicted"/>
<dbReference type="InterPro" id="IPR007235">
    <property type="entry name" value="Glyco_trans_28_C"/>
</dbReference>
<dbReference type="AlphaFoldDB" id="A0A4R5V5Q4"/>
<sequence>MKIVFRVDAGEGIGLGHFARSVSLANELKTRGHLIDFVCKESNFWKEKINSGFPYPVSVLHKGNNEINFLKGGGYDLLYVDGNINYSLEESEGIKKYVPICMYQNLFDAKVFADVYILPSIHQNSSFFQDFENSTKVFQGLSYFTFNESLYSLKPIEVCSEITKIGVVTGGSDPRNILSGVYKLVKNLESLDGIKFDFFVGESYLHKGSMPKSSVYRRFIPFDYRTITTCDLVICAFGVSTYEMMALGIPIISVGHQQSTSEAAQYLADQTESILHLGLYDQLSKASLQSAIDKMRKEEVRKFYSKKARGVVDLKGVSRVADIIESNFNAK</sequence>
<accession>A0A4R5V5Q4</accession>
<keyword evidence="3" id="KW-1185">Reference proteome</keyword>
<dbReference type="SUPFAM" id="SSF53756">
    <property type="entry name" value="UDP-Glycosyltransferase/glycogen phosphorylase"/>
    <property type="match status" value="1"/>
</dbReference>
<protein>
    <recommendedName>
        <fullName evidence="1">Glycosyl transferase family 28 C-terminal domain-containing protein</fullName>
    </recommendedName>
</protein>
<dbReference type="Gene3D" id="3.40.50.2000">
    <property type="entry name" value="Glycogen Phosphorylase B"/>
    <property type="match status" value="1"/>
</dbReference>
<dbReference type="EMBL" id="SMUW01000029">
    <property type="protein sequence ID" value="TDK47313.1"/>
    <property type="molecule type" value="Genomic_DNA"/>
</dbReference>
<dbReference type="Proteomes" id="UP000295438">
    <property type="component" value="Unassembled WGS sequence"/>
</dbReference>
<name>A0A4R5V5Q4_9BACT</name>
<dbReference type="RefSeq" id="WP_133390137.1">
    <property type="nucleotide sequence ID" value="NZ_SMUW01000029.1"/>
</dbReference>
<organism evidence="2 3">
    <name type="scientific">Algoriphagus formosus</name>
    <dbReference type="NCBI Taxonomy" id="2007308"/>
    <lineage>
        <taxon>Bacteria</taxon>
        <taxon>Pseudomonadati</taxon>
        <taxon>Bacteroidota</taxon>
        <taxon>Cytophagia</taxon>
        <taxon>Cytophagales</taxon>
        <taxon>Cyclobacteriaceae</taxon>
        <taxon>Algoriphagus</taxon>
    </lineage>
</organism>
<feature type="domain" description="Glycosyl transferase family 28 C-terminal" evidence="1">
    <location>
        <begin position="167"/>
        <end position="308"/>
    </location>
</feature>
<evidence type="ECO:0000259" key="1">
    <source>
        <dbReference type="Pfam" id="PF04101"/>
    </source>
</evidence>
<comment type="caution">
    <text evidence="2">The sequence shown here is derived from an EMBL/GenBank/DDBJ whole genome shotgun (WGS) entry which is preliminary data.</text>
</comment>